<feature type="compositionally biased region" description="Low complexity" evidence="1">
    <location>
        <begin position="45"/>
        <end position="56"/>
    </location>
</feature>
<feature type="region of interest" description="Disordered" evidence="1">
    <location>
        <begin position="22"/>
        <end position="56"/>
    </location>
</feature>
<name>A0A0K1PI35_9BACT</name>
<dbReference type="Proteomes" id="UP000055590">
    <property type="component" value="Chromosome"/>
</dbReference>
<dbReference type="KEGG" id="vin:AKJ08_3146"/>
<evidence type="ECO:0000256" key="1">
    <source>
        <dbReference type="SAM" id="MobiDB-lite"/>
    </source>
</evidence>
<evidence type="ECO:0000313" key="3">
    <source>
        <dbReference type="Proteomes" id="UP000055590"/>
    </source>
</evidence>
<organism evidence="2 3">
    <name type="scientific">Vulgatibacter incomptus</name>
    <dbReference type="NCBI Taxonomy" id="1391653"/>
    <lineage>
        <taxon>Bacteria</taxon>
        <taxon>Pseudomonadati</taxon>
        <taxon>Myxococcota</taxon>
        <taxon>Myxococcia</taxon>
        <taxon>Myxococcales</taxon>
        <taxon>Cystobacterineae</taxon>
        <taxon>Vulgatibacteraceae</taxon>
        <taxon>Vulgatibacter</taxon>
    </lineage>
</organism>
<feature type="compositionally biased region" description="Basic and acidic residues" evidence="1">
    <location>
        <begin position="30"/>
        <end position="39"/>
    </location>
</feature>
<dbReference type="Gene3D" id="1.10.10.10">
    <property type="entry name" value="Winged helix-like DNA-binding domain superfamily/Winged helix DNA-binding domain"/>
    <property type="match status" value="1"/>
</dbReference>
<dbReference type="EMBL" id="CP012332">
    <property type="protein sequence ID" value="AKU92759.1"/>
    <property type="molecule type" value="Genomic_DNA"/>
</dbReference>
<accession>A0A0K1PI35</accession>
<evidence type="ECO:0000313" key="2">
    <source>
        <dbReference type="EMBL" id="AKU92759.1"/>
    </source>
</evidence>
<sequence length="56" mass="6139">MKAPSKWAAACSITNKIGTGETLHKRVRRAERDAVERPPPRRATRAASASRAPRLS</sequence>
<keyword evidence="3" id="KW-1185">Reference proteome</keyword>
<dbReference type="AlphaFoldDB" id="A0A0K1PI35"/>
<reference evidence="2 3" key="1">
    <citation type="submission" date="2015-08" db="EMBL/GenBank/DDBJ databases">
        <authorList>
            <person name="Babu N.S."/>
            <person name="Beckwith C.J."/>
            <person name="Beseler K.G."/>
            <person name="Brison A."/>
            <person name="Carone J.V."/>
            <person name="Caskin T.P."/>
            <person name="Diamond M."/>
            <person name="Durham M.E."/>
            <person name="Foxe J.M."/>
            <person name="Go M."/>
            <person name="Henderson B.A."/>
            <person name="Jones I.B."/>
            <person name="McGettigan J.A."/>
            <person name="Micheletti S.J."/>
            <person name="Nasrallah M.E."/>
            <person name="Ortiz D."/>
            <person name="Piller C.R."/>
            <person name="Privatt S.R."/>
            <person name="Schneider S.L."/>
            <person name="Sharp S."/>
            <person name="Smith T.C."/>
            <person name="Stanton J.D."/>
            <person name="Ullery H.E."/>
            <person name="Wilson R.J."/>
            <person name="Serrano M.G."/>
            <person name="Buck G."/>
            <person name="Lee V."/>
            <person name="Wang Y."/>
            <person name="Carvalho R."/>
            <person name="Voegtly L."/>
            <person name="Shi R."/>
            <person name="Duckworth R."/>
            <person name="Johnson A."/>
            <person name="Loviza R."/>
            <person name="Walstead R."/>
            <person name="Shah Z."/>
            <person name="Kiflezghi M."/>
            <person name="Wade K."/>
            <person name="Ball S.L."/>
            <person name="Bradley K.W."/>
            <person name="Asai D.J."/>
            <person name="Bowman C.A."/>
            <person name="Russell D.A."/>
            <person name="Pope W.H."/>
            <person name="Jacobs-Sera D."/>
            <person name="Hendrix R.W."/>
            <person name="Hatfull G.F."/>
        </authorList>
    </citation>
    <scope>NUCLEOTIDE SEQUENCE [LARGE SCALE GENOMIC DNA]</scope>
    <source>
        <strain evidence="2 3">DSM 27710</strain>
    </source>
</reference>
<proteinExistence type="predicted"/>
<protein>
    <submittedName>
        <fullName evidence="2">Uncharacterized protein</fullName>
    </submittedName>
</protein>
<gene>
    <name evidence="2" type="ORF">AKJ08_3146</name>
</gene>
<dbReference type="InterPro" id="IPR036388">
    <property type="entry name" value="WH-like_DNA-bd_sf"/>
</dbReference>